<sequence length="473" mass="52526">MVGDCVEALRSSIKKCGTSCRDQLCMSASAGPRRRRLDGVVDNAVACQRQGHGRAGFRDPAIELTLRRAANPRLSLKILIVNTLYPPEIIGGAEVSVSLLAEAFVQRGHQVSVVCLQNKQERAIDELRGVRVYRVPMDNDYWPFGNDRKPSSVQRLKWHLKDTWNRKSAARFAEILDIEKPDVVHTNNLTGFSVSLWSEAKRRNIRIVHTLRDYSLLCKRSTLFRGDATCAQRCTVCAAMTSPYLLASRMVDAVVSNSQFVLDQHTRLKYFPGTDGRVIFNIADPSSVVPSPASSSNDLIFGFIGRLEAEKGIEVVLKAAEQLPDEGWQLKIAGKGLEDYVRGLKSRSGKKVEWLGFAKAAEFYASIDVCLVSSVWPEPLPRTLIESINAGRATICSTAGGIPEIAGFSNMVGSYEPSDHKRLGELMLKAVNERSHWKVSRPPQPGFAERFSADSVTGQYLDVYLNNNRTNRQ</sequence>
<organism evidence="3 4">
    <name type="scientific">Bradyrhizobium japonicum</name>
    <dbReference type="NCBI Taxonomy" id="375"/>
    <lineage>
        <taxon>Bacteria</taxon>
        <taxon>Pseudomonadati</taxon>
        <taxon>Pseudomonadota</taxon>
        <taxon>Alphaproteobacteria</taxon>
        <taxon>Hyphomicrobiales</taxon>
        <taxon>Nitrobacteraceae</taxon>
        <taxon>Bradyrhizobium</taxon>
    </lineage>
</organism>
<reference evidence="3 4" key="1">
    <citation type="submission" date="2024-06" db="EMBL/GenBank/DDBJ databases">
        <title>Genomic Encyclopedia of Type Strains, Phase V (KMG-V): Genome sequencing to study the core and pangenomes of soil and plant-associated prokaryotes.</title>
        <authorList>
            <person name="Whitman W."/>
        </authorList>
    </citation>
    <scope>NUCLEOTIDE SEQUENCE [LARGE SCALE GENOMIC DNA]</scope>
    <source>
        <strain evidence="3 4">USDA 160</strain>
    </source>
</reference>
<dbReference type="InterPro" id="IPR001296">
    <property type="entry name" value="Glyco_trans_1"/>
</dbReference>
<dbReference type="InterPro" id="IPR028098">
    <property type="entry name" value="Glyco_trans_4-like_N"/>
</dbReference>
<dbReference type="Pfam" id="PF00534">
    <property type="entry name" value="Glycos_transf_1"/>
    <property type="match status" value="1"/>
</dbReference>
<evidence type="ECO:0000259" key="2">
    <source>
        <dbReference type="Pfam" id="PF13439"/>
    </source>
</evidence>
<evidence type="ECO:0000259" key="1">
    <source>
        <dbReference type="Pfam" id="PF00534"/>
    </source>
</evidence>
<dbReference type="PANTHER" id="PTHR12526">
    <property type="entry name" value="GLYCOSYLTRANSFERASE"/>
    <property type="match status" value="1"/>
</dbReference>
<dbReference type="SUPFAM" id="SSF53756">
    <property type="entry name" value="UDP-Glycosyltransferase/glycogen phosphorylase"/>
    <property type="match status" value="1"/>
</dbReference>
<evidence type="ECO:0000313" key="4">
    <source>
        <dbReference type="Proteomes" id="UP001549291"/>
    </source>
</evidence>
<comment type="caution">
    <text evidence="3">The sequence shown here is derived from an EMBL/GenBank/DDBJ whole genome shotgun (WGS) entry which is preliminary data.</text>
</comment>
<dbReference type="CDD" id="cd03823">
    <property type="entry name" value="GT4_ExpE7-like"/>
    <property type="match status" value="1"/>
</dbReference>
<feature type="domain" description="Glycosyl transferase family 1" evidence="1">
    <location>
        <begin position="294"/>
        <end position="432"/>
    </location>
</feature>
<dbReference type="Gene3D" id="3.40.50.2000">
    <property type="entry name" value="Glycogen Phosphorylase B"/>
    <property type="match status" value="2"/>
</dbReference>
<gene>
    <name evidence="3" type="ORF">ABIF63_008330</name>
</gene>
<proteinExistence type="predicted"/>
<name>A0ABV2S724_BRAJP</name>
<feature type="domain" description="Glycosyltransferase subfamily 4-like N-terminal" evidence="2">
    <location>
        <begin position="90"/>
        <end position="285"/>
    </location>
</feature>
<dbReference type="EMBL" id="JBEPTQ010000002">
    <property type="protein sequence ID" value="MET4724224.1"/>
    <property type="molecule type" value="Genomic_DNA"/>
</dbReference>
<dbReference type="Pfam" id="PF13439">
    <property type="entry name" value="Glyco_transf_4"/>
    <property type="match status" value="1"/>
</dbReference>
<dbReference type="Proteomes" id="UP001549291">
    <property type="component" value="Unassembled WGS sequence"/>
</dbReference>
<protein>
    <submittedName>
        <fullName evidence="3">Glycosyltransferase involved in cell wall biosynthesis</fullName>
    </submittedName>
</protein>
<accession>A0ABV2S724</accession>
<dbReference type="PANTHER" id="PTHR12526:SF630">
    <property type="entry name" value="GLYCOSYLTRANSFERASE"/>
    <property type="match status" value="1"/>
</dbReference>
<keyword evidence="4" id="KW-1185">Reference proteome</keyword>
<evidence type="ECO:0000313" key="3">
    <source>
        <dbReference type="EMBL" id="MET4724224.1"/>
    </source>
</evidence>